<dbReference type="Proteomes" id="UP000448867">
    <property type="component" value="Unassembled WGS sequence"/>
</dbReference>
<keyword evidence="4 7" id="KW-0413">Isomerase</keyword>
<evidence type="ECO:0000256" key="3">
    <source>
        <dbReference type="ARBA" id="ARBA00012824"/>
    </source>
</evidence>
<comment type="caution">
    <text evidence="7">The sequence shown here is derived from an EMBL/GenBank/DDBJ whole genome shotgun (WGS) entry which is preliminary data.</text>
</comment>
<evidence type="ECO:0000313" key="8">
    <source>
        <dbReference type="Proteomes" id="UP000448867"/>
    </source>
</evidence>
<evidence type="ECO:0000256" key="2">
    <source>
        <dbReference type="ARBA" id="ARBA00005297"/>
    </source>
</evidence>
<dbReference type="InterPro" id="IPR004561">
    <property type="entry name" value="IsoChor_synthase"/>
</dbReference>
<evidence type="ECO:0000256" key="4">
    <source>
        <dbReference type="ARBA" id="ARBA00023235"/>
    </source>
</evidence>
<dbReference type="EC" id="5.4.4.2" evidence="3"/>
<evidence type="ECO:0000256" key="1">
    <source>
        <dbReference type="ARBA" id="ARBA00000799"/>
    </source>
</evidence>
<comment type="similarity">
    <text evidence="2">Belongs to the isochorismate synthase family.</text>
</comment>
<comment type="catalytic activity">
    <reaction evidence="1">
        <text>chorismate = isochorismate</text>
        <dbReference type="Rhea" id="RHEA:18985"/>
        <dbReference type="ChEBI" id="CHEBI:29748"/>
        <dbReference type="ChEBI" id="CHEBI:29780"/>
        <dbReference type="EC" id="5.4.4.2"/>
    </reaction>
</comment>
<gene>
    <name evidence="7" type="ORF">GJU40_09735</name>
</gene>
<protein>
    <recommendedName>
        <fullName evidence="3">isochorismate synthase</fullName>
        <ecNumber evidence="3">5.4.4.2</ecNumber>
    </recommendedName>
    <alternativeName>
        <fullName evidence="5">Isochorismate mutase</fullName>
    </alternativeName>
</protein>
<dbReference type="SUPFAM" id="SSF56322">
    <property type="entry name" value="ADC synthase"/>
    <property type="match status" value="1"/>
</dbReference>
<organism evidence="7 8">
    <name type="scientific">Metabacillus lacus</name>
    <dbReference type="NCBI Taxonomy" id="1983721"/>
    <lineage>
        <taxon>Bacteria</taxon>
        <taxon>Bacillati</taxon>
        <taxon>Bacillota</taxon>
        <taxon>Bacilli</taxon>
        <taxon>Bacillales</taxon>
        <taxon>Bacillaceae</taxon>
        <taxon>Metabacillus</taxon>
    </lineage>
</organism>
<accession>A0A7X2IZA3</accession>
<dbReference type="PANTHER" id="PTHR42839">
    <property type="entry name" value="ISOCHORISMATE SYNTHASE ENTC"/>
    <property type="match status" value="1"/>
</dbReference>
<sequence length="428" mass="48148">MGEKNYAGERFYWSSPDGLTTLAGLGNELVLQTDYPSKERFRHIENGWKRFKKYVYGNHQGSNGTGPLLFGGFSFDPEKGQSETWSSFSSGSFFMPSMMLTKNKYEYSLTINKVVYPHESPRQCAVHFHKMERSVHRDGQHGAGKGQKQSECFLLEVASAEWLDAVKAATVSIKNKEIDKVVLAREVQLSFKEEIDLYSTLDSLQKEQDSCYIFAFENGSKCFIGATPERLVKKEGGTVLSTCLAGSIRRGLTPSEDLDLQNELLNDEKNLIEHEIVVRMIRNSLKDLCERVYSPEKPVIFKTKNIQHLYTPVRGYMKKESSLLHLIEKFHPTPALGGSPQQAAVEMIRDIEPMNRGWYAGPIGWIDSHDNGEFAVAIRSGLVDGKEAHLFAGCGIVEESDPAAEYQETQIKLKPMLSALGGNYHEQQ</sequence>
<dbReference type="InterPro" id="IPR019999">
    <property type="entry name" value="Anth_synth_I-like"/>
</dbReference>
<reference evidence="7 8" key="1">
    <citation type="submission" date="2019-11" db="EMBL/GenBank/DDBJ databases">
        <title>Bacillus lacus genome.</title>
        <authorList>
            <person name="Allen C.J."/>
            <person name="Newman J.D."/>
        </authorList>
    </citation>
    <scope>NUCLEOTIDE SEQUENCE [LARGE SCALE GENOMIC DNA]</scope>
    <source>
        <strain evidence="7 8">KCTC 33946</strain>
    </source>
</reference>
<evidence type="ECO:0000259" key="6">
    <source>
        <dbReference type="Pfam" id="PF00425"/>
    </source>
</evidence>
<dbReference type="GO" id="GO:0009697">
    <property type="term" value="P:salicylic acid biosynthetic process"/>
    <property type="evidence" value="ECO:0007669"/>
    <property type="project" value="TreeGrafter"/>
</dbReference>
<dbReference type="Gene3D" id="3.60.120.10">
    <property type="entry name" value="Anthranilate synthase"/>
    <property type="match status" value="1"/>
</dbReference>
<feature type="domain" description="Chorismate-utilising enzyme C-terminal" evidence="6">
    <location>
        <begin position="160"/>
        <end position="412"/>
    </location>
</feature>
<evidence type="ECO:0000313" key="7">
    <source>
        <dbReference type="EMBL" id="MRX72431.1"/>
    </source>
</evidence>
<dbReference type="InterPro" id="IPR005801">
    <property type="entry name" value="ADC_synthase"/>
</dbReference>
<keyword evidence="8" id="KW-1185">Reference proteome</keyword>
<proteinExistence type="inferred from homology"/>
<dbReference type="EMBL" id="WKKI01000015">
    <property type="protein sequence ID" value="MRX72431.1"/>
    <property type="molecule type" value="Genomic_DNA"/>
</dbReference>
<dbReference type="Pfam" id="PF00425">
    <property type="entry name" value="Chorismate_bind"/>
    <property type="match status" value="1"/>
</dbReference>
<dbReference type="GO" id="GO:0008909">
    <property type="term" value="F:isochorismate synthase activity"/>
    <property type="evidence" value="ECO:0007669"/>
    <property type="project" value="UniProtKB-EC"/>
</dbReference>
<dbReference type="AlphaFoldDB" id="A0A7X2IZA3"/>
<dbReference type="NCBIfam" id="TIGR00543">
    <property type="entry name" value="isochor_syn"/>
    <property type="match status" value="1"/>
</dbReference>
<dbReference type="OrthoDB" id="9803598at2"/>
<dbReference type="PRINTS" id="PR00095">
    <property type="entry name" value="ANTSNTHASEI"/>
</dbReference>
<dbReference type="InterPro" id="IPR015890">
    <property type="entry name" value="Chorismate_C"/>
</dbReference>
<evidence type="ECO:0000256" key="5">
    <source>
        <dbReference type="ARBA" id="ARBA00041564"/>
    </source>
</evidence>
<name>A0A7X2IZA3_9BACI</name>
<dbReference type="PANTHER" id="PTHR42839:SF1">
    <property type="entry name" value="ISOCHORISMATE SYNTHASE MENF"/>
    <property type="match status" value="1"/>
</dbReference>